<feature type="compositionally biased region" description="Low complexity" evidence="1">
    <location>
        <begin position="166"/>
        <end position="187"/>
    </location>
</feature>
<keyword evidence="3" id="KW-1185">Reference proteome</keyword>
<sequence length="187" mass="19450">MTPDAGFGDNRNAAAAGNHFGNQYDHQKTGTGTKTGSTWRSDPAGKLSTYLSHPTVTTTLNQALGGGPFSSTGPHTSLEPTPREARHLKTSGKIEEMAGKMFGSESLQRRGQEKVVLGRNMAVQVQDLKQAGKLESKAQKLRGKGGVTSGQGDVASGAPAGQFARAPAEQPGGMGPAAQGGQFPREY</sequence>
<proteinExistence type="predicted"/>
<evidence type="ECO:0000313" key="2">
    <source>
        <dbReference type="EMBL" id="KIO24951.1"/>
    </source>
</evidence>
<dbReference type="Proteomes" id="UP000054248">
    <property type="component" value="Unassembled WGS sequence"/>
</dbReference>
<gene>
    <name evidence="2" type="ORF">M407DRAFT_244250</name>
</gene>
<organism evidence="2 3">
    <name type="scientific">Tulasnella calospora MUT 4182</name>
    <dbReference type="NCBI Taxonomy" id="1051891"/>
    <lineage>
        <taxon>Eukaryota</taxon>
        <taxon>Fungi</taxon>
        <taxon>Dikarya</taxon>
        <taxon>Basidiomycota</taxon>
        <taxon>Agaricomycotina</taxon>
        <taxon>Agaricomycetes</taxon>
        <taxon>Cantharellales</taxon>
        <taxon>Tulasnellaceae</taxon>
        <taxon>Tulasnella</taxon>
    </lineage>
</organism>
<feature type="region of interest" description="Disordered" evidence="1">
    <location>
        <begin position="60"/>
        <end position="87"/>
    </location>
</feature>
<protein>
    <submittedName>
        <fullName evidence="2">Uncharacterized protein</fullName>
    </submittedName>
</protein>
<dbReference type="HOGENOM" id="CLU_1448720_0_0_1"/>
<reference evidence="3" key="2">
    <citation type="submission" date="2015-01" db="EMBL/GenBank/DDBJ databases">
        <title>Evolutionary Origins and Diversification of the Mycorrhizal Mutualists.</title>
        <authorList>
            <consortium name="DOE Joint Genome Institute"/>
            <consortium name="Mycorrhizal Genomics Consortium"/>
            <person name="Kohler A."/>
            <person name="Kuo A."/>
            <person name="Nagy L.G."/>
            <person name="Floudas D."/>
            <person name="Copeland A."/>
            <person name="Barry K.W."/>
            <person name="Cichocki N."/>
            <person name="Veneault-Fourrey C."/>
            <person name="LaButti K."/>
            <person name="Lindquist E.A."/>
            <person name="Lipzen A."/>
            <person name="Lundell T."/>
            <person name="Morin E."/>
            <person name="Murat C."/>
            <person name="Riley R."/>
            <person name="Ohm R."/>
            <person name="Sun H."/>
            <person name="Tunlid A."/>
            <person name="Henrissat B."/>
            <person name="Grigoriev I.V."/>
            <person name="Hibbett D.S."/>
            <person name="Martin F."/>
        </authorList>
    </citation>
    <scope>NUCLEOTIDE SEQUENCE [LARGE SCALE GENOMIC DNA]</scope>
    <source>
        <strain evidence="3">MUT 4182</strain>
    </source>
</reference>
<feature type="compositionally biased region" description="Polar residues" evidence="1">
    <location>
        <begin position="69"/>
        <end position="79"/>
    </location>
</feature>
<dbReference type="AlphaFoldDB" id="A0A0C3QFN7"/>
<dbReference type="EMBL" id="KN823051">
    <property type="protein sequence ID" value="KIO24951.1"/>
    <property type="molecule type" value="Genomic_DNA"/>
</dbReference>
<evidence type="ECO:0000256" key="1">
    <source>
        <dbReference type="SAM" id="MobiDB-lite"/>
    </source>
</evidence>
<evidence type="ECO:0000313" key="3">
    <source>
        <dbReference type="Proteomes" id="UP000054248"/>
    </source>
</evidence>
<reference evidence="2 3" key="1">
    <citation type="submission" date="2014-04" db="EMBL/GenBank/DDBJ databases">
        <authorList>
            <consortium name="DOE Joint Genome Institute"/>
            <person name="Kuo A."/>
            <person name="Girlanda M."/>
            <person name="Perotto S."/>
            <person name="Kohler A."/>
            <person name="Nagy L.G."/>
            <person name="Floudas D."/>
            <person name="Copeland A."/>
            <person name="Barry K.W."/>
            <person name="Cichocki N."/>
            <person name="Veneault-Fourrey C."/>
            <person name="LaButti K."/>
            <person name="Lindquist E.A."/>
            <person name="Lipzen A."/>
            <person name="Lundell T."/>
            <person name="Morin E."/>
            <person name="Murat C."/>
            <person name="Sun H."/>
            <person name="Tunlid A."/>
            <person name="Henrissat B."/>
            <person name="Grigoriev I.V."/>
            <person name="Hibbett D.S."/>
            <person name="Martin F."/>
            <person name="Nordberg H.P."/>
            <person name="Cantor M.N."/>
            <person name="Hua S.X."/>
        </authorList>
    </citation>
    <scope>NUCLEOTIDE SEQUENCE [LARGE SCALE GENOMIC DNA]</scope>
    <source>
        <strain evidence="2 3">MUT 4182</strain>
    </source>
</reference>
<accession>A0A0C3QFN7</accession>
<name>A0A0C3QFN7_9AGAM</name>
<dbReference type="OrthoDB" id="3203705at2759"/>
<feature type="region of interest" description="Disordered" evidence="1">
    <location>
        <begin position="1"/>
        <end position="46"/>
    </location>
</feature>
<feature type="compositionally biased region" description="Low complexity" evidence="1">
    <location>
        <begin position="29"/>
        <end position="38"/>
    </location>
</feature>
<feature type="region of interest" description="Disordered" evidence="1">
    <location>
        <begin position="131"/>
        <end position="187"/>
    </location>
</feature>